<dbReference type="Proteomes" id="UP000270219">
    <property type="component" value="Unassembled WGS sequence"/>
</dbReference>
<dbReference type="Pfam" id="PF02620">
    <property type="entry name" value="YceD"/>
    <property type="match status" value="1"/>
</dbReference>
<evidence type="ECO:0008006" key="3">
    <source>
        <dbReference type="Google" id="ProtNLM"/>
    </source>
</evidence>
<keyword evidence="2" id="KW-1185">Reference proteome</keyword>
<gene>
    <name evidence="1" type="ORF">D8M04_10215</name>
</gene>
<comment type="caution">
    <text evidence="1">The sequence shown here is derived from an EMBL/GenBank/DDBJ whole genome shotgun (WGS) entry which is preliminary data.</text>
</comment>
<name>A0A498DE25_9BACI</name>
<dbReference type="AlphaFoldDB" id="A0A498DE25"/>
<sequence>MKFTLGQIRKHANNEPYTFDDYVDVSELKTMNNDIRDIKPVQVSGHCTFRGNQIVFSFQIKGEMILPCARTLVDVPYPFQIKANEVFTTSSYFDEEEEDEIHPIDGEVIDLTPYIKENILLEKPYRVFSEEAKEQGPEDGEGWKFLSEEEEKSKVDPRLQKLESLLDKKKKDN</sequence>
<proteinExistence type="predicted"/>
<dbReference type="InterPro" id="IPR003772">
    <property type="entry name" value="YceD"/>
</dbReference>
<dbReference type="RefSeq" id="WP_121522812.1">
    <property type="nucleotide sequence ID" value="NZ_RCHR01000003.1"/>
</dbReference>
<reference evidence="1 2" key="1">
    <citation type="submission" date="2018-10" db="EMBL/GenBank/DDBJ databases">
        <title>Oceanobacillus sp. YLB-02 draft genome.</title>
        <authorList>
            <person name="Yu L."/>
        </authorList>
    </citation>
    <scope>NUCLEOTIDE SEQUENCE [LARGE SCALE GENOMIC DNA]</scope>
    <source>
        <strain evidence="1 2">YLB-02</strain>
    </source>
</reference>
<dbReference type="EMBL" id="RCHR01000003">
    <property type="protein sequence ID" value="RLL45224.1"/>
    <property type="molecule type" value="Genomic_DNA"/>
</dbReference>
<protein>
    <recommendedName>
        <fullName evidence="3">DUF177 domain-containing protein</fullName>
    </recommendedName>
</protein>
<organism evidence="1 2">
    <name type="scientific">Oceanobacillus piezotolerans</name>
    <dbReference type="NCBI Taxonomy" id="2448030"/>
    <lineage>
        <taxon>Bacteria</taxon>
        <taxon>Bacillati</taxon>
        <taxon>Bacillota</taxon>
        <taxon>Bacilli</taxon>
        <taxon>Bacillales</taxon>
        <taxon>Bacillaceae</taxon>
        <taxon>Oceanobacillus</taxon>
    </lineage>
</organism>
<evidence type="ECO:0000313" key="1">
    <source>
        <dbReference type="EMBL" id="RLL45224.1"/>
    </source>
</evidence>
<accession>A0A498DE25</accession>
<evidence type="ECO:0000313" key="2">
    <source>
        <dbReference type="Proteomes" id="UP000270219"/>
    </source>
</evidence>
<dbReference type="OrthoDB" id="9790372at2"/>